<dbReference type="InterPro" id="IPR001328">
    <property type="entry name" value="Pept_tRNA_hydro"/>
</dbReference>
<evidence type="ECO:0000256" key="1">
    <source>
        <dbReference type="ARBA" id="ARBA00013260"/>
    </source>
</evidence>
<accession>L0K528</accession>
<dbReference type="FunFam" id="3.40.50.1470:FF:000001">
    <property type="entry name" value="Peptidyl-tRNA hydrolase"/>
    <property type="match status" value="1"/>
</dbReference>
<name>L0K528_HALHC</name>
<dbReference type="OrthoDB" id="9800507at2"/>
<keyword evidence="8" id="KW-0963">Cytoplasm</keyword>
<evidence type="ECO:0000256" key="9">
    <source>
        <dbReference type="RuleBase" id="RU000673"/>
    </source>
</evidence>
<keyword evidence="4 8" id="KW-0694">RNA-binding</keyword>
<evidence type="ECO:0000256" key="5">
    <source>
        <dbReference type="ARBA" id="ARBA00038063"/>
    </source>
</evidence>
<dbReference type="Proteomes" id="UP000010880">
    <property type="component" value="Chromosome"/>
</dbReference>
<dbReference type="InterPro" id="IPR018171">
    <property type="entry name" value="Pept_tRNA_hydro_CS"/>
</dbReference>
<dbReference type="eggNOG" id="COG0193">
    <property type="taxonomic scope" value="Bacteria"/>
</dbReference>
<dbReference type="AlphaFoldDB" id="L0K528"/>
<evidence type="ECO:0000256" key="6">
    <source>
        <dbReference type="ARBA" id="ARBA00048707"/>
    </source>
</evidence>
<feature type="binding site" evidence="8">
    <location>
        <position position="112"/>
    </location>
    <ligand>
        <name>tRNA</name>
        <dbReference type="ChEBI" id="CHEBI:17843"/>
    </ligand>
</feature>
<dbReference type="InterPro" id="IPR036416">
    <property type="entry name" value="Pept_tRNA_hydro_sf"/>
</dbReference>
<dbReference type="STRING" id="748449.Halha_0101"/>
<comment type="function">
    <text evidence="8">Catalyzes the release of premature peptidyl moieties from peptidyl-tRNA molecules trapped in stalled 50S ribosomal subunits, and thus maintains levels of free tRNAs and 50S ribosomes.</text>
</comment>
<keyword evidence="3 8" id="KW-0378">Hydrolase</keyword>
<dbReference type="KEGG" id="hhl:Halha_0101"/>
<feature type="site" description="Discriminates between blocked and unblocked aminoacyl-tRNA" evidence="8">
    <location>
        <position position="9"/>
    </location>
</feature>
<comment type="subunit">
    <text evidence="8">Monomer.</text>
</comment>
<proteinExistence type="inferred from homology"/>
<dbReference type="NCBIfam" id="TIGR00447">
    <property type="entry name" value="pth"/>
    <property type="match status" value="1"/>
</dbReference>
<dbReference type="EC" id="3.1.1.29" evidence="1 8"/>
<dbReference type="GO" id="GO:0072344">
    <property type="term" value="P:rescue of stalled ribosome"/>
    <property type="evidence" value="ECO:0007669"/>
    <property type="project" value="UniProtKB-UniRule"/>
</dbReference>
<comment type="similarity">
    <text evidence="5 8 10">Belongs to the PTH family.</text>
</comment>
<evidence type="ECO:0000256" key="8">
    <source>
        <dbReference type="HAMAP-Rule" id="MF_00083"/>
    </source>
</evidence>
<dbReference type="EMBL" id="CP003359">
    <property type="protein sequence ID" value="AGB40121.1"/>
    <property type="molecule type" value="Genomic_DNA"/>
</dbReference>
<dbReference type="PANTHER" id="PTHR17224:SF1">
    <property type="entry name" value="PEPTIDYL-TRNA HYDROLASE"/>
    <property type="match status" value="1"/>
</dbReference>
<evidence type="ECO:0000256" key="7">
    <source>
        <dbReference type="ARBA" id="ARBA00050038"/>
    </source>
</evidence>
<dbReference type="PROSITE" id="PS01195">
    <property type="entry name" value="PEPT_TRNA_HYDROL_1"/>
    <property type="match status" value="1"/>
</dbReference>
<dbReference type="Pfam" id="PF01195">
    <property type="entry name" value="Pept_tRNA_hydro"/>
    <property type="match status" value="1"/>
</dbReference>
<keyword evidence="2 8" id="KW-0820">tRNA-binding</keyword>
<evidence type="ECO:0000256" key="2">
    <source>
        <dbReference type="ARBA" id="ARBA00022555"/>
    </source>
</evidence>
<dbReference type="Gene3D" id="3.40.50.1470">
    <property type="entry name" value="Peptidyl-tRNA hydrolase"/>
    <property type="match status" value="1"/>
</dbReference>
<dbReference type="HAMAP" id="MF_00083">
    <property type="entry name" value="Pept_tRNA_hydro_bact"/>
    <property type="match status" value="1"/>
</dbReference>
<dbReference type="CDD" id="cd00462">
    <property type="entry name" value="PTH"/>
    <property type="match status" value="1"/>
</dbReference>
<keyword evidence="12" id="KW-1185">Reference proteome</keyword>
<dbReference type="GO" id="GO:0006515">
    <property type="term" value="P:protein quality control for misfolded or incompletely synthesized proteins"/>
    <property type="evidence" value="ECO:0007669"/>
    <property type="project" value="UniProtKB-UniRule"/>
</dbReference>
<comment type="subcellular location">
    <subcellularLocation>
        <location evidence="8">Cytoplasm</location>
    </subcellularLocation>
</comment>
<organism evidence="11 12">
    <name type="scientific">Halobacteroides halobius (strain ATCC 35273 / DSM 5150 / MD-1)</name>
    <dbReference type="NCBI Taxonomy" id="748449"/>
    <lineage>
        <taxon>Bacteria</taxon>
        <taxon>Bacillati</taxon>
        <taxon>Bacillota</taxon>
        <taxon>Clostridia</taxon>
        <taxon>Halanaerobiales</taxon>
        <taxon>Halobacteroidaceae</taxon>
        <taxon>Halobacteroides</taxon>
    </lineage>
</organism>
<feature type="binding site" evidence="8">
    <location>
        <position position="14"/>
    </location>
    <ligand>
        <name>tRNA</name>
        <dbReference type="ChEBI" id="CHEBI:17843"/>
    </ligand>
</feature>
<comment type="function">
    <text evidence="8">Hydrolyzes ribosome-free peptidyl-tRNAs (with 1 or more amino acids incorporated), which drop off the ribosome during protein synthesis, or as a result of ribosome stalling.</text>
</comment>
<protein>
    <recommendedName>
        <fullName evidence="7 8">Peptidyl-tRNA hydrolase</fullName>
        <shortName evidence="8">Pth</shortName>
        <ecNumber evidence="1 8">3.1.1.29</ecNumber>
    </recommendedName>
</protein>
<evidence type="ECO:0000256" key="10">
    <source>
        <dbReference type="RuleBase" id="RU004320"/>
    </source>
</evidence>
<dbReference type="HOGENOM" id="CLU_062456_4_1_9"/>
<reference evidence="12" key="1">
    <citation type="submission" date="2012-02" db="EMBL/GenBank/DDBJ databases">
        <title>The complete genome of Halobacteroides halobius DSM 5150.</title>
        <authorList>
            <person name="Lucas S."/>
            <person name="Copeland A."/>
            <person name="Lapidus A."/>
            <person name="Glavina del Rio T."/>
            <person name="Dalin E."/>
            <person name="Tice H."/>
            <person name="Bruce D."/>
            <person name="Goodwin L."/>
            <person name="Pitluck S."/>
            <person name="Peters L."/>
            <person name="Mikhailova N."/>
            <person name="Gu W."/>
            <person name="Kyrpides N."/>
            <person name="Mavromatis K."/>
            <person name="Ivanova N."/>
            <person name="Brettin T."/>
            <person name="Detter J.C."/>
            <person name="Han C."/>
            <person name="Larimer F."/>
            <person name="Land M."/>
            <person name="Hauser L."/>
            <person name="Markowitz V."/>
            <person name="Cheng J.-F."/>
            <person name="Hugenholtz P."/>
            <person name="Woyke T."/>
            <person name="Wu D."/>
            <person name="Tindall B."/>
            <person name="Pomrenke H."/>
            <person name="Brambilla E."/>
            <person name="Klenk H.-P."/>
            <person name="Eisen J.A."/>
        </authorList>
    </citation>
    <scope>NUCLEOTIDE SEQUENCE [LARGE SCALE GENOMIC DNA]</scope>
    <source>
        <strain evidence="12">ATCC 35273 / DSM 5150 / MD-1</strain>
    </source>
</reference>
<dbReference type="PROSITE" id="PS01196">
    <property type="entry name" value="PEPT_TRNA_HYDROL_2"/>
    <property type="match status" value="1"/>
</dbReference>
<gene>
    <name evidence="8" type="primary">pth</name>
    <name evidence="11" type="ordered locus">Halha_0101</name>
</gene>
<sequence length="185" mass="20945">MKLIVGLGNPGIKYQSTRHNAGFMALDRLAKNYHTEINREEHKAMIEKIRVNGETIILAKPQTFMNKSGQAVKKISDYYDIDPKDIVIVYDDLDLAPGRIRVRPTGGHGGHNGIKSIFAGLGTKEFPRLRVGIGRPKQMSVVDYVLDQFETEEWSKIDQALDEAVDALKLYLEQDDIQLVMNQYN</sequence>
<dbReference type="PATRIC" id="fig|748449.3.peg.87"/>
<evidence type="ECO:0000313" key="12">
    <source>
        <dbReference type="Proteomes" id="UP000010880"/>
    </source>
</evidence>
<dbReference type="PANTHER" id="PTHR17224">
    <property type="entry name" value="PEPTIDYL-TRNA HYDROLASE"/>
    <property type="match status" value="1"/>
</dbReference>
<comment type="catalytic activity">
    <reaction evidence="6 8 9">
        <text>an N-acyl-L-alpha-aminoacyl-tRNA + H2O = an N-acyl-L-amino acid + a tRNA + H(+)</text>
        <dbReference type="Rhea" id="RHEA:54448"/>
        <dbReference type="Rhea" id="RHEA-COMP:10123"/>
        <dbReference type="Rhea" id="RHEA-COMP:13883"/>
        <dbReference type="ChEBI" id="CHEBI:15377"/>
        <dbReference type="ChEBI" id="CHEBI:15378"/>
        <dbReference type="ChEBI" id="CHEBI:59874"/>
        <dbReference type="ChEBI" id="CHEBI:78442"/>
        <dbReference type="ChEBI" id="CHEBI:138191"/>
        <dbReference type="EC" id="3.1.1.29"/>
    </reaction>
</comment>
<dbReference type="SUPFAM" id="SSF53178">
    <property type="entry name" value="Peptidyl-tRNA hydrolase-like"/>
    <property type="match status" value="1"/>
</dbReference>
<evidence type="ECO:0000256" key="3">
    <source>
        <dbReference type="ARBA" id="ARBA00022801"/>
    </source>
</evidence>
<evidence type="ECO:0000256" key="4">
    <source>
        <dbReference type="ARBA" id="ARBA00022884"/>
    </source>
</evidence>
<feature type="active site" description="Proton acceptor" evidence="8">
    <location>
        <position position="19"/>
    </location>
</feature>
<feature type="site" description="Stabilizes the basic form of H active site to accept a proton" evidence="8">
    <location>
        <position position="91"/>
    </location>
</feature>
<evidence type="ECO:0000313" key="11">
    <source>
        <dbReference type="EMBL" id="AGB40121.1"/>
    </source>
</evidence>
<feature type="binding site" evidence="8">
    <location>
        <position position="66"/>
    </location>
    <ligand>
        <name>tRNA</name>
        <dbReference type="ChEBI" id="CHEBI:17843"/>
    </ligand>
</feature>
<dbReference type="GO" id="GO:0004045">
    <property type="term" value="F:peptidyl-tRNA hydrolase activity"/>
    <property type="evidence" value="ECO:0007669"/>
    <property type="project" value="UniProtKB-UniRule"/>
</dbReference>
<feature type="binding site" evidence="8">
    <location>
        <position position="64"/>
    </location>
    <ligand>
        <name>tRNA</name>
        <dbReference type="ChEBI" id="CHEBI:17843"/>
    </ligand>
</feature>
<dbReference type="RefSeq" id="WP_015325849.1">
    <property type="nucleotide sequence ID" value="NC_019978.1"/>
</dbReference>
<dbReference type="GO" id="GO:0005737">
    <property type="term" value="C:cytoplasm"/>
    <property type="evidence" value="ECO:0007669"/>
    <property type="project" value="UniProtKB-SubCell"/>
</dbReference>
<dbReference type="GO" id="GO:0000049">
    <property type="term" value="F:tRNA binding"/>
    <property type="evidence" value="ECO:0007669"/>
    <property type="project" value="UniProtKB-UniRule"/>
</dbReference>